<protein>
    <submittedName>
        <fullName evidence="2">Uncharacterized protein</fullName>
    </submittedName>
</protein>
<feature type="region of interest" description="Disordered" evidence="1">
    <location>
        <begin position="109"/>
        <end position="154"/>
    </location>
</feature>
<reference evidence="2" key="1">
    <citation type="submission" date="2020-03" db="EMBL/GenBank/DDBJ databases">
        <authorList>
            <person name="Weist P."/>
        </authorList>
    </citation>
    <scope>NUCLEOTIDE SEQUENCE</scope>
</reference>
<feature type="compositionally biased region" description="Polar residues" evidence="1">
    <location>
        <begin position="138"/>
        <end position="147"/>
    </location>
</feature>
<dbReference type="AlphaFoldDB" id="A0A9N7VUQ8"/>
<feature type="region of interest" description="Disordered" evidence="1">
    <location>
        <begin position="31"/>
        <end position="68"/>
    </location>
</feature>
<sequence length="154" mass="16063">MASPCKQYLVHHLTFEPKGSRALTLAVQHVAAAAEEEQDKPGQTPAPSPGRTAPRDHRPAPRCGSLRTLRGAIGAANSRFHPAGEQAERQCPCPLSAVAFCNSLEKEEVQGGEAPGFSTGSSELSPPGEFTAVPCYESPSSGVQQQAGGRGGCR</sequence>
<gene>
    <name evidence="2" type="ORF">PLEPLA_LOCUS42366</name>
</gene>
<name>A0A9N7VUQ8_PLEPL</name>
<accession>A0A9N7VUQ8</accession>
<dbReference type="EMBL" id="CADEAL010004218">
    <property type="protein sequence ID" value="CAB1454600.1"/>
    <property type="molecule type" value="Genomic_DNA"/>
</dbReference>
<proteinExistence type="predicted"/>
<comment type="caution">
    <text evidence="2">The sequence shown here is derived from an EMBL/GenBank/DDBJ whole genome shotgun (WGS) entry which is preliminary data.</text>
</comment>
<evidence type="ECO:0000313" key="3">
    <source>
        <dbReference type="Proteomes" id="UP001153269"/>
    </source>
</evidence>
<keyword evidence="3" id="KW-1185">Reference proteome</keyword>
<evidence type="ECO:0000313" key="2">
    <source>
        <dbReference type="EMBL" id="CAB1454600.1"/>
    </source>
</evidence>
<evidence type="ECO:0000256" key="1">
    <source>
        <dbReference type="SAM" id="MobiDB-lite"/>
    </source>
</evidence>
<dbReference type="Proteomes" id="UP001153269">
    <property type="component" value="Unassembled WGS sequence"/>
</dbReference>
<organism evidence="2 3">
    <name type="scientific">Pleuronectes platessa</name>
    <name type="common">European plaice</name>
    <dbReference type="NCBI Taxonomy" id="8262"/>
    <lineage>
        <taxon>Eukaryota</taxon>
        <taxon>Metazoa</taxon>
        <taxon>Chordata</taxon>
        <taxon>Craniata</taxon>
        <taxon>Vertebrata</taxon>
        <taxon>Euteleostomi</taxon>
        <taxon>Actinopterygii</taxon>
        <taxon>Neopterygii</taxon>
        <taxon>Teleostei</taxon>
        <taxon>Neoteleostei</taxon>
        <taxon>Acanthomorphata</taxon>
        <taxon>Carangaria</taxon>
        <taxon>Pleuronectiformes</taxon>
        <taxon>Pleuronectoidei</taxon>
        <taxon>Pleuronectidae</taxon>
        <taxon>Pleuronectes</taxon>
    </lineage>
</organism>